<evidence type="ECO:0000313" key="3">
    <source>
        <dbReference type="EMBL" id="PWZ00031.1"/>
    </source>
</evidence>
<sequence>MAANTQVQALPSEMLSAPALVGPRVTTRQRLTSLLVLAVHASVLVLSVSVLLTPNHLFGSQTGLAVIRINGTALDLYYSSVVGRADNSSSSSSLRSQGSTVGSMTSSVPTLTDSDSGSSTAKSSSTSTSAAANSSVPTTSATREAGTEADSTTALDAAGTANANTTTSSEAAPTRTISPVLFAAKLPTNSSNPTSLERRSGGLKKGPRRLTHAF</sequence>
<protein>
    <recommendedName>
        <fullName evidence="5">Transmembrane protein</fullName>
    </recommendedName>
</protein>
<evidence type="ECO:0000256" key="1">
    <source>
        <dbReference type="SAM" id="MobiDB-lite"/>
    </source>
</evidence>
<keyword evidence="4" id="KW-1185">Reference proteome</keyword>
<feature type="compositionally biased region" description="Basic residues" evidence="1">
    <location>
        <begin position="201"/>
        <end position="214"/>
    </location>
</feature>
<reference evidence="3 4" key="1">
    <citation type="journal article" date="2018" name="Mol. Biol. Evol.">
        <title>Broad Genomic Sampling Reveals a Smut Pathogenic Ancestry of the Fungal Clade Ustilaginomycotina.</title>
        <authorList>
            <person name="Kijpornyongpan T."/>
            <person name="Mondo S.J."/>
            <person name="Barry K."/>
            <person name="Sandor L."/>
            <person name="Lee J."/>
            <person name="Lipzen A."/>
            <person name="Pangilinan J."/>
            <person name="LaButti K."/>
            <person name="Hainaut M."/>
            <person name="Henrissat B."/>
            <person name="Grigoriev I.V."/>
            <person name="Spatafora J.W."/>
            <person name="Aime M.C."/>
        </authorList>
    </citation>
    <scope>NUCLEOTIDE SEQUENCE [LARGE SCALE GENOMIC DNA]</scope>
    <source>
        <strain evidence="3 4">MCA 3645</strain>
    </source>
</reference>
<name>A0A317XRV5_9BASI</name>
<gene>
    <name evidence="3" type="ORF">BCV70DRAFT_217068</name>
</gene>
<feature type="region of interest" description="Disordered" evidence="1">
    <location>
        <begin position="84"/>
        <end position="214"/>
    </location>
</feature>
<proteinExistence type="predicted"/>
<dbReference type="Proteomes" id="UP000246740">
    <property type="component" value="Unassembled WGS sequence"/>
</dbReference>
<evidence type="ECO:0000256" key="2">
    <source>
        <dbReference type="SAM" id="Phobius"/>
    </source>
</evidence>
<keyword evidence="2" id="KW-0812">Transmembrane</keyword>
<feature type="compositionally biased region" description="Low complexity" evidence="1">
    <location>
        <begin position="84"/>
        <end position="103"/>
    </location>
</feature>
<dbReference type="AlphaFoldDB" id="A0A317XRV5"/>
<feature type="compositionally biased region" description="Low complexity" evidence="1">
    <location>
        <begin position="112"/>
        <end position="142"/>
    </location>
</feature>
<organism evidence="3 4">
    <name type="scientific">Testicularia cyperi</name>
    <dbReference type="NCBI Taxonomy" id="1882483"/>
    <lineage>
        <taxon>Eukaryota</taxon>
        <taxon>Fungi</taxon>
        <taxon>Dikarya</taxon>
        <taxon>Basidiomycota</taxon>
        <taxon>Ustilaginomycotina</taxon>
        <taxon>Ustilaginomycetes</taxon>
        <taxon>Ustilaginales</taxon>
        <taxon>Anthracoideaceae</taxon>
        <taxon>Testicularia</taxon>
    </lineage>
</organism>
<keyword evidence="2" id="KW-0472">Membrane</keyword>
<keyword evidence="2" id="KW-1133">Transmembrane helix</keyword>
<evidence type="ECO:0000313" key="4">
    <source>
        <dbReference type="Proteomes" id="UP000246740"/>
    </source>
</evidence>
<feature type="compositionally biased region" description="Low complexity" evidence="1">
    <location>
        <begin position="152"/>
        <end position="174"/>
    </location>
</feature>
<accession>A0A317XRV5</accession>
<dbReference type="EMBL" id="KZ819193">
    <property type="protein sequence ID" value="PWZ00031.1"/>
    <property type="molecule type" value="Genomic_DNA"/>
</dbReference>
<feature type="transmembrane region" description="Helical" evidence="2">
    <location>
        <begin position="34"/>
        <end position="52"/>
    </location>
</feature>
<dbReference type="InParanoid" id="A0A317XRV5"/>
<evidence type="ECO:0008006" key="5">
    <source>
        <dbReference type="Google" id="ProtNLM"/>
    </source>
</evidence>